<dbReference type="Gene3D" id="1.10.340.30">
    <property type="entry name" value="Hypothetical protein, domain 2"/>
    <property type="match status" value="1"/>
</dbReference>
<name>A0A2P8R1Z2_9BACT</name>
<organism evidence="6 7">
    <name type="scientific">Campylobacter blaseri</name>
    <dbReference type="NCBI Taxonomy" id="2042961"/>
    <lineage>
        <taxon>Bacteria</taxon>
        <taxon>Pseudomonadati</taxon>
        <taxon>Campylobacterota</taxon>
        <taxon>Epsilonproteobacteria</taxon>
        <taxon>Campylobacterales</taxon>
        <taxon>Campylobacteraceae</taxon>
        <taxon>Campylobacter</taxon>
    </lineage>
</organism>
<reference evidence="7" key="1">
    <citation type="submission" date="2017-10" db="EMBL/GenBank/DDBJ databases">
        <title>Campylobacter species from seals.</title>
        <authorList>
            <person name="Gilbert M.J."/>
            <person name="Zomer A.L."/>
            <person name="Timmerman A.J."/>
            <person name="Duim B."/>
            <person name="Wagenaar J.A."/>
        </authorList>
    </citation>
    <scope>NUCLEOTIDE SEQUENCE [LARGE SCALE GENOMIC DNA]</scope>
    <source>
        <strain evidence="7">17S00004-5</strain>
    </source>
</reference>
<dbReference type="InterPro" id="IPR023170">
    <property type="entry name" value="HhH_base_excis_C"/>
</dbReference>
<evidence type="ECO:0000259" key="5">
    <source>
        <dbReference type="SMART" id="SM00478"/>
    </source>
</evidence>
<dbReference type="InterPro" id="IPR011257">
    <property type="entry name" value="DNA_glycosylase"/>
</dbReference>
<dbReference type="GO" id="GO:0004519">
    <property type="term" value="F:endonuclease activity"/>
    <property type="evidence" value="ECO:0007669"/>
    <property type="project" value="UniProtKB-KW"/>
</dbReference>
<keyword evidence="6" id="KW-0378">Hydrolase</keyword>
<keyword evidence="4" id="KW-0411">Iron-sulfur</keyword>
<dbReference type="InterPro" id="IPR003265">
    <property type="entry name" value="HhH-GPD_domain"/>
</dbReference>
<protein>
    <submittedName>
        <fullName evidence="6">Endonuclease III</fullName>
    </submittedName>
</protein>
<feature type="domain" description="HhH-GPD" evidence="5">
    <location>
        <begin position="38"/>
        <end position="182"/>
    </location>
</feature>
<keyword evidence="6" id="KW-0540">Nuclease</keyword>
<keyword evidence="1" id="KW-0004">4Fe-4S</keyword>
<dbReference type="OrthoDB" id="9802365at2"/>
<dbReference type="GO" id="GO:0051539">
    <property type="term" value="F:4 iron, 4 sulfur cluster binding"/>
    <property type="evidence" value="ECO:0007669"/>
    <property type="project" value="UniProtKB-KW"/>
</dbReference>
<accession>A0A2P8R1Z2</accession>
<evidence type="ECO:0000256" key="1">
    <source>
        <dbReference type="ARBA" id="ARBA00022485"/>
    </source>
</evidence>
<keyword evidence="7" id="KW-1185">Reference proteome</keyword>
<dbReference type="Pfam" id="PF00730">
    <property type="entry name" value="HhH-GPD"/>
    <property type="match status" value="1"/>
</dbReference>
<dbReference type="PANTHER" id="PTHR10359:SF19">
    <property type="entry name" value="DNA REPAIR GLYCOSYLASE MJ1434-RELATED"/>
    <property type="match status" value="1"/>
</dbReference>
<dbReference type="SMART" id="SM00478">
    <property type="entry name" value="ENDO3c"/>
    <property type="match status" value="1"/>
</dbReference>
<dbReference type="AlphaFoldDB" id="A0A2P8R1Z2"/>
<evidence type="ECO:0000256" key="3">
    <source>
        <dbReference type="ARBA" id="ARBA00023004"/>
    </source>
</evidence>
<dbReference type="GO" id="GO:0046872">
    <property type="term" value="F:metal ion binding"/>
    <property type="evidence" value="ECO:0007669"/>
    <property type="project" value="UniProtKB-KW"/>
</dbReference>
<dbReference type="Proteomes" id="UP000240535">
    <property type="component" value="Unassembled WGS sequence"/>
</dbReference>
<sequence>MNSTELFEIVYNNSNFDKTNPKWWPNYGTFEVVIGAILTQNTKWDNVELALKNLKNYDLLNLEKLYEIDIETLANLIKPSGFYNIKAKRIKILIKAMQDDFNSFERFKECADREWLLSQKGIGFESCDAILCYACSKEEMVVDNYTLRILNYLNYEFQSYDEAKEWLSYLDIDMLLQKYEFDSINTIFCAYHGAIVEFSKVHFKGKLLSKEAKKLLELS</sequence>
<evidence type="ECO:0000313" key="6">
    <source>
        <dbReference type="EMBL" id="PSM52514.1"/>
    </source>
</evidence>
<dbReference type="RefSeq" id="WP_106870052.1">
    <property type="nucleotide sequence ID" value="NZ_CP053841.1"/>
</dbReference>
<evidence type="ECO:0000256" key="2">
    <source>
        <dbReference type="ARBA" id="ARBA00022723"/>
    </source>
</evidence>
<dbReference type="CDD" id="cd00056">
    <property type="entry name" value="ENDO3c"/>
    <property type="match status" value="1"/>
</dbReference>
<proteinExistence type="predicted"/>
<dbReference type="NCBIfam" id="NF010494">
    <property type="entry name" value="PRK13913.1"/>
    <property type="match status" value="1"/>
</dbReference>
<keyword evidence="6" id="KW-0255">Endonuclease</keyword>
<dbReference type="SUPFAM" id="SSF48150">
    <property type="entry name" value="DNA-glycosylase"/>
    <property type="match status" value="1"/>
</dbReference>
<dbReference type="GO" id="GO:0006284">
    <property type="term" value="P:base-excision repair"/>
    <property type="evidence" value="ECO:0007669"/>
    <property type="project" value="InterPro"/>
</dbReference>
<dbReference type="PIRSF" id="PIRSF001435">
    <property type="entry name" value="Nth"/>
    <property type="match status" value="1"/>
</dbReference>
<keyword evidence="2" id="KW-0479">Metal-binding</keyword>
<comment type="caution">
    <text evidence="6">The sequence shown here is derived from an EMBL/GenBank/DDBJ whole genome shotgun (WGS) entry which is preliminary data.</text>
</comment>
<evidence type="ECO:0000256" key="4">
    <source>
        <dbReference type="ARBA" id="ARBA00023014"/>
    </source>
</evidence>
<gene>
    <name evidence="6" type="ORF">CQ405_01955</name>
</gene>
<dbReference type="EMBL" id="PDHH01000002">
    <property type="protein sequence ID" value="PSM52514.1"/>
    <property type="molecule type" value="Genomic_DNA"/>
</dbReference>
<dbReference type="PANTHER" id="PTHR10359">
    <property type="entry name" value="A/G-SPECIFIC ADENINE GLYCOSYLASE/ENDONUCLEASE III"/>
    <property type="match status" value="1"/>
</dbReference>
<evidence type="ECO:0000313" key="7">
    <source>
        <dbReference type="Proteomes" id="UP000240535"/>
    </source>
</evidence>
<keyword evidence="3" id="KW-0408">Iron</keyword>
<dbReference type="Gene3D" id="1.10.1670.10">
    <property type="entry name" value="Helix-hairpin-Helix base-excision DNA repair enzymes (C-terminal)"/>
    <property type="match status" value="1"/>
</dbReference>